<feature type="compositionally biased region" description="Basic and acidic residues" evidence="1">
    <location>
        <begin position="1"/>
        <end position="12"/>
    </location>
</feature>
<feature type="compositionally biased region" description="Basic and acidic residues" evidence="1">
    <location>
        <begin position="120"/>
        <end position="131"/>
    </location>
</feature>
<comment type="caution">
    <text evidence="2">The sequence shown here is derived from an EMBL/GenBank/DDBJ whole genome shotgun (WGS) entry which is preliminary data.</text>
</comment>
<feature type="region of interest" description="Disordered" evidence="1">
    <location>
        <begin position="67"/>
        <end position="143"/>
    </location>
</feature>
<gene>
    <name evidence="2" type="ORF">ILUMI_18468</name>
</gene>
<feature type="compositionally biased region" description="Basic residues" evidence="1">
    <location>
        <begin position="76"/>
        <end position="90"/>
    </location>
</feature>
<evidence type="ECO:0000313" key="2">
    <source>
        <dbReference type="EMBL" id="KAF2887705.1"/>
    </source>
</evidence>
<sequence length="143" mass="16712">MEERFEKQEKNQRKNYGIIKNSEISGDDIKGVENFIRGKLSLNTKVTEAYESKEDIILAKIESWEQKRRVMENKQKLRGTNKTSKRKTKSTKKDSQRRERERKIKGTRQEANDGEEADEVEKQSNRGELPDLTRTGAARPQNN</sequence>
<dbReference type="AlphaFoldDB" id="A0A8K0CI71"/>
<dbReference type="EMBL" id="VTPC01082186">
    <property type="protein sequence ID" value="KAF2887705.1"/>
    <property type="molecule type" value="Genomic_DNA"/>
</dbReference>
<feature type="compositionally biased region" description="Basic and acidic residues" evidence="1">
    <location>
        <begin position="91"/>
        <end position="111"/>
    </location>
</feature>
<keyword evidence="3" id="KW-1185">Reference proteome</keyword>
<protein>
    <submittedName>
        <fullName evidence="2">Uncharacterized protein</fullName>
    </submittedName>
</protein>
<evidence type="ECO:0000256" key="1">
    <source>
        <dbReference type="SAM" id="MobiDB-lite"/>
    </source>
</evidence>
<evidence type="ECO:0000313" key="3">
    <source>
        <dbReference type="Proteomes" id="UP000801492"/>
    </source>
</evidence>
<name>A0A8K0CI71_IGNLU</name>
<reference evidence="2" key="1">
    <citation type="submission" date="2019-08" db="EMBL/GenBank/DDBJ databases">
        <title>The genome of the North American firefly Photinus pyralis.</title>
        <authorList>
            <consortium name="Photinus pyralis genome working group"/>
            <person name="Fallon T.R."/>
            <person name="Sander Lower S.E."/>
            <person name="Weng J.-K."/>
        </authorList>
    </citation>
    <scope>NUCLEOTIDE SEQUENCE</scope>
    <source>
        <strain evidence="2">TRF0915ILg1</strain>
        <tissue evidence="2">Whole body</tissue>
    </source>
</reference>
<dbReference type="Proteomes" id="UP000801492">
    <property type="component" value="Unassembled WGS sequence"/>
</dbReference>
<proteinExistence type="predicted"/>
<organism evidence="2 3">
    <name type="scientific">Ignelater luminosus</name>
    <name type="common">Cucubano</name>
    <name type="synonym">Pyrophorus luminosus</name>
    <dbReference type="NCBI Taxonomy" id="2038154"/>
    <lineage>
        <taxon>Eukaryota</taxon>
        <taxon>Metazoa</taxon>
        <taxon>Ecdysozoa</taxon>
        <taxon>Arthropoda</taxon>
        <taxon>Hexapoda</taxon>
        <taxon>Insecta</taxon>
        <taxon>Pterygota</taxon>
        <taxon>Neoptera</taxon>
        <taxon>Endopterygota</taxon>
        <taxon>Coleoptera</taxon>
        <taxon>Polyphaga</taxon>
        <taxon>Elateriformia</taxon>
        <taxon>Elateroidea</taxon>
        <taxon>Elateridae</taxon>
        <taxon>Agrypninae</taxon>
        <taxon>Pyrophorini</taxon>
        <taxon>Ignelater</taxon>
    </lineage>
</organism>
<feature type="region of interest" description="Disordered" evidence="1">
    <location>
        <begin position="1"/>
        <end position="24"/>
    </location>
</feature>
<dbReference type="OrthoDB" id="6779946at2759"/>
<accession>A0A8K0CI71</accession>